<dbReference type="Proteomes" id="UP000199657">
    <property type="component" value="Unassembled WGS sequence"/>
</dbReference>
<dbReference type="InterPro" id="IPR007466">
    <property type="entry name" value="Peptidyl-Arg-deiminase_porph"/>
</dbReference>
<dbReference type="GO" id="GO:0009446">
    <property type="term" value="P:putrescine biosynthetic process"/>
    <property type="evidence" value="ECO:0007669"/>
    <property type="project" value="InterPro"/>
</dbReference>
<evidence type="ECO:0000313" key="2">
    <source>
        <dbReference type="EMBL" id="SEO52935.1"/>
    </source>
</evidence>
<dbReference type="Pfam" id="PF04371">
    <property type="entry name" value="PAD_porph"/>
    <property type="match status" value="1"/>
</dbReference>
<dbReference type="PANTHER" id="PTHR31377:SF0">
    <property type="entry name" value="AGMATINE DEIMINASE-RELATED"/>
    <property type="match status" value="1"/>
</dbReference>
<dbReference type="GO" id="GO:0004668">
    <property type="term" value="F:protein-arginine deiminase activity"/>
    <property type="evidence" value="ECO:0007669"/>
    <property type="project" value="InterPro"/>
</dbReference>
<name>A0A1H8QFB1_9GAMM</name>
<dbReference type="GO" id="GO:0047632">
    <property type="term" value="F:agmatine deiminase activity"/>
    <property type="evidence" value="ECO:0007669"/>
    <property type="project" value="TreeGrafter"/>
</dbReference>
<keyword evidence="3" id="KW-1185">Reference proteome</keyword>
<reference evidence="2 3" key="1">
    <citation type="submission" date="2016-10" db="EMBL/GenBank/DDBJ databases">
        <authorList>
            <person name="de Groot N.N."/>
        </authorList>
    </citation>
    <scope>NUCLEOTIDE SEQUENCE [LARGE SCALE GENOMIC DNA]</scope>
    <source>
        <strain evidence="2 3">CGMCC 1.6291</strain>
    </source>
</reference>
<dbReference type="STRING" id="406100.SAMN04488052_101552"/>
<dbReference type="OrthoDB" id="9808013at2"/>
<keyword evidence="1" id="KW-0378">Hydrolase</keyword>
<sequence length="335" mass="36130">MLTWPRAGGDWGERLPAAESTAEEIAVAVGRHQPLCIAVPDAATASHLRSRLQTRGVGGGHLHLYVAPANDIWARDHGPITVLAGDTPRCLDFRFNGWGGKYPAAEDDRLTARLHAAGAFPGTTRQAVERVLEGGAIDSDGAGTILTTRRCLLHPERNPDMDVSDYEQLFREQLGASRTLWLEHGWLDGDDTDGHVDMLARFTDTGTITYTACDRPDDPHFQHLQAMAAELTAFRTPDGAPYRLVPLPWPEPVHDTDGARLPASYANFLIINGAVLVPTYGVPQDTAARQTLAGLFPEREIIGIDARTLISQGGALHCATMQLPAAPGTATETAI</sequence>
<evidence type="ECO:0000256" key="1">
    <source>
        <dbReference type="ARBA" id="ARBA00022801"/>
    </source>
</evidence>
<dbReference type="SUPFAM" id="SSF55909">
    <property type="entry name" value="Pentein"/>
    <property type="match status" value="1"/>
</dbReference>
<dbReference type="PANTHER" id="PTHR31377">
    <property type="entry name" value="AGMATINE DEIMINASE-RELATED"/>
    <property type="match status" value="1"/>
</dbReference>
<proteinExistence type="predicted"/>
<accession>A0A1H8QFB1</accession>
<protein>
    <submittedName>
        <fullName evidence="2">Agmatine deiminase</fullName>
    </submittedName>
</protein>
<dbReference type="AlphaFoldDB" id="A0A1H8QFB1"/>
<evidence type="ECO:0000313" key="3">
    <source>
        <dbReference type="Proteomes" id="UP000199657"/>
    </source>
</evidence>
<organism evidence="2 3">
    <name type="scientific">Aquisalimonas asiatica</name>
    <dbReference type="NCBI Taxonomy" id="406100"/>
    <lineage>
        <taxon>Bacteria</taxon>
        <taxon>Pseudomonadati</taxon>
        <taxon>Pseudomonadota</taxon>
        <taxon>Gammaproteobacteria</taxon>
        <taxon>Chromatiales</taxon>
        <taxon>Ectothiorhodospiraceae</taxon>
        <taxon>Aquisalimonas</taxon>
    </lineage>
</organism>
<gene>
    <name evidence="2" type="ORF">SAMN04488052_101552</name>
</gene>
<dbReference type="EMBL" id="FOEG01000001">
    <property type="protein sequence ID" value="SEO52935.1"/>
    <property type="molecule type" value="Genomic_DNA"/>
</dbReference>
<dbReference type="Gene3D" id="3.75.10.10">
    <property type="entry name" value="L-arginine/glycine Amidinotransferase, Chain A"/>
    <property type="match status" value="1"/>
</dbReference>